<dbReference type="AlphaFoldDB" id="A0AAJ1MIF4"/>
<dbReference type="EMBL" id="JAQQAL010000006">
    <property type="protein sequence ID" value="MDC7225452.1"/>
    <property type="molecule type" value="Genomic_DNA"/>
</dbReference>
<gene>
    <name evidence="4" type="ORF">PQJ61_01665</name>
</gene>
<dbReference type="InterPro" id="IPR042099">
    <property type="entry name" value="ANL_N_sf"/>
</dbReference>
<dbReference type="PANTHER" id="PTHR43272:SF33">
    <property type="entry name" value="AMP-BINDING DOMAIN-CONTAINING PROTEIN-RELATED"/>
    <property type="match status" value="1"/>
</dbReference>
<comment type="caution">
    <text evidence="4">The sequence shown here is derived from an EMBL/GenBank/DDBJ whole genome shotgun (WGS) entry which is preliminary data.</text>
</comment>
<protein>
    <submittedName>
        <fullName evidence="4">AMP-binding protein</fullName>
    </submittedName>
</protein>
<sequence length="636" mass="69745">MRTVINMFKEAAKKYEGNPYLSQKIGGEWKSLSFDTAWAESYNFGAALVKRGFIKDDTIAIISEGRNGWITSEFGLLMAGCISVPLSIKLLPEEIPFRLNHSEVKAVIVSENVFPKLAGIWGAVEKKPLIIVLLDNEEKMKKAASDAGFSWGSDIVRFEDLVAEGVQSLDEVKPELDGRIEAINEDDVVTISYTSGTTGNPKGIMLTHKNYYTNSHDAVDTVFLPNGSESLIILPLDHSFAHTVGLYTSLIKGLSMSFVDSVGSGMNALRNIPVNLVERNPYFLLTVPALTGNFMKKMQAGVRAKGAFLNGIFTRGVAAGIRYHGDGFNKPSLGVRLAAWFPYKLASALIFPKLREIFGNNLNFCIGGGALLEISQQEFFNAIGAPVYQGYGLTEASPIICANGPEKHKFGSSGVIMPSIECRIMKDADTEAAPMEVGEIVIKGDSVMKGYFKNPEETANTIKDGWLWTGDLGYKDPDGFLGVVGREKALLIAADGEKYSPEAIEEAVINNSELVNQIMAYNEQSKTTTALITINTSLLKARAEEKGITSAGELLAELESSFYAFKDKGADIPLQWIPSTFAIIEEEFSEADQLINSTMKLVRHKVRDFYKDRIELMYSDEAAHKKANLDVLSKLL</sequence>
<dbReference type="Pfam" id="PF00501">
    <property type="entry name" value="AMP-binding"/>
    <property type="match status" value="1"/>
</dbReference>
<dbReference type="PANTHER" id="PTHR43272">
    <property type="entry name" value="LONG-CHAIN-FATTY-ACID--COA LIGASE"/>
    <property type="match status" value="1"/>
</dbReference>
<evidence type="ECO:0000313" key="4">
    <source>
        <dbReference type="EMBL" id="MDC7225452.1"/>
    </source>
</evidence>
<dbReference type="GO" id="GO:0005524">
    <property type="term" value="F:ATP binding"/>
    <property type="evidence" value="ECO:0007669"/>
    <property type="project" value="UniProtKB-KW"/>
</dbReference>
<accession>A0AAJ1MIF4</accession>
<organism evidence="4 5">
    <name type="scientific">Candidatus Thalassospirochaeta sargassi</name>
    <dbReference type="NCBI Taxonomy" id="3119039"/>
    <lineage>
        <taxon>Bacteria</taxon>
        <taxon>Pseudomonadati</taxon>
        <taxon>Spirochaetota</taxon>
        <taxon>Spirochaetia</taxon>
        <taxon>Spirochaetales</taxon>
        <taxon>Spirochaetaceae</taxon>
        <taxon>Candidatus Thalassospirochaeta</taxon>
    </lineage>
</organism>
<evidence type="ECO:0000259" key="3">
    <source>
        <dbReference type="Pfam" id="PF00501"/>
    </source>
</evidence>
<dbReference type="GO" id="GO:0004467">
    <property type="term" value="F:long-chain fatty acid-CoA ligase activity"/>
    <property type="evidence" value="ECO:0007669"/>
    <property type="project" value="TreeGrafter"/>
</dbReference>
<keyword evidence="1" id="KW-0547">Nucleotide-binding</keyword>
<proteinExistence type="predicted"/>
<name>A0AAJ1MIF4_9SPIO</name>
<evidence type="ECO:0000313" key="5">
    <source>
        <dbReference type="Proteomes" id="UP001221217"/>
    </source>
</evidence>
<dbReference type="PROSITE" id="PS00455">
    <property type="entry name" value="AMP_BINDING"/>
    <property type="match status" value="1"/>
</dbReference>
<dbReference type="Gene3D" id="3.40.50.12780">
    <property type="entry name" value="N-terminal domain of ligase-like"/>
    <property type="match status" value="1"/>
</dbReference>
<dbReference type="InterPro" id="IPR000873">
    <property type="entry name" value="AMP-dep_synth/lig_dom"/>
</dbReference>
<feature type="domain" description="AMP-dependent synthetase/ligase" evidence="3">
    <location>
        <begin position="8"/>
        <end position="452"/>
    </location>
</feature>
<dbReference type="GO" id="GO:0016020">
    <property type="term" value="C:membrane"/>
    <property type="evidence" value="ECO:0007669"/>
    <property type="project" value="TreeGrafter"/>
</dbReference>
<evidence type="ECO:0000256" key="2">
    <source>
        <dbReference type="ARBA" id="ARBA00022840"/>
    </source>
</evidence>
<evidence type="ECO:0000256" key="1">
    <source>
        <dbReference type="ARBA" id="ARBA00022741"/>
    </source>
</evidence>
<keyword evidence="2" id="KW-0067">ATP-binding</keyword>
<reference evidence="4 5" key="1">
    <citation type="submission" date="2022-12" db="EMBL/GenBank/DDBJ databases">
        <title>Metagenome assembled genome from gulf of manar.</title>
        <authorList>
            <person name="Kohli P."/>
            <person name="Pk S."/>
            <person name="Venkata Ramana C."/>
            <person name="Sasikala C."/>
        </authorList>
    </citation>
    <scope>NUCLEOTIDE SEQUENCE [LARGE SCALE GENOMIC DNA]</scope>
    <source>
        <strain evidence="4">JB008</strain>
    </source>
</reference>
<dbReference type="InterPro" id="IPR020845">
    <property type="entry name" value="AMP-binding_CS"/>
</dbReference>
<dbReference type="SUPFAM" id="SSF56801">
    <property type="entry name" value="Acetyl-CoA synthetase-like"/>
    <property type="match status" value="1"/>
</dbReference>
<dbReference type="Proteomes" id="UP001221217">
    <property type="component" value="Unassembled WGS sequence"/>
</dbReference>